<dbReference type="Proteomes" id="UP001054837">
    <property type="component" value="Unassembled WGS sequence"/>
</dbReference>
<evidence type="ECO:0000313" key="2">
    <source>
        <dbReference type="EMBL" id="GIY45785.1"/>
    </source>
</evidence>
<dbReference type="AlphaFoldDB" id="A0AAV4TLS7"/>
<proteinExistence type="predicted"/>
<name>A0AAV4TLS7_9ARAC</name>
<reference evidence="2 3" key="1">
    <citation type="submission" date="2021-06" db="EMBL/GenBank/DDBJ databases">
        <title>Caerostris darwini draft genome.</title>
        <authorList>
            <person name="Kono N."/>
            <person name="Arakawa K."/>
        </authorList>
    </citation>
    <scope>NUCLEOTIDE SEQUENCE [LARGE SCALE GENOMIC DNA]</scope>
</reference>
<accession>A0AAV4TLS7</accession>
<feature type="region of interest" description="Disordered" evidence="1">
    <location>
        <begin position="1"/>
        <end position="25"/>
    </location>
</feature>
<keyword evidence="3" id="KW-1185">Reference proteome</keyword>
<dbReference type="InterPro" id="IPR036397">
    <property type="entry name" value="RNaseH_sf"/>
</dbReference>
<protein>
    <recommendedName>
        <fullName evidence="4">Transposase</fullName>
    </recommendedName>
</protein>
<dbReference type="Gene3D" id="3.30.420.10">
    <property type="entry name" value="Ribonuclease H-like superfamily/Ribonuclease H"/>
    <property type="match status" value="1"/>
</dbReference>
<dbReference type="GO" id="GO:0003676">
    <property type="term" value="F:nucleic acid binding"/>
    <property type="evidence" value="ECO:0007669"/>
    <property type="project" value="InterPro"/>
</dbReference>
<gene>
    <name evidence="2" type="ORF">CDAR_544161</name>
</gene>
<evidence type="ECO:0000256" key="1">
    <source>
        <dbReference type="SAM" id="MobiDB-lite"/>
    </source>
</evidence>
<comment type="caution">
    <text evidence="2">The sequence shown here is derived from an EMBL/GenBank/DDBJ whole genome shotgun (WGS) entry which is preliminary data.</text>
</comment>
<evidence type="ECO:0008006" key="4">
    <source>
        <dbReference type="Google" id="ProtNLM"/>
    </source>
</evidence>
<organism evidence="2 3">
    <name type="scientific">Caerostris darwini</name>
    <dbReference type="NCBI Taxonomy" id="1538125"/>
    <lineage>
        <taxon>Eukaryota</taxon>
        <taxon>Metazoa</taxon>
        <taxon>Ecdysozoa</taxon>
        <taxon>Arthropoda</taxon>
        <taxon>Chelicerata</taxon>
        <taxon>Arachnida</taxon>
        <taxon>Araneae</taxon>
        <taxon>Araneomorphae</taxon>
        <taxon>Entelegynae</taxon>
        <taxon>Araneoidea</taxon>
        <taxon>Araneidae</taxon>
        <taxon>Caerostris</taxon>
    </lineage>
</organism>
<evidence type="ECO:0000313" key="3">
    <source>
        <dbReference type="Proteomes" id="UP001054837"/>
    </source>
</evidence>
<dbReference type="EMBL" id="BPLQ01009658">
    <property type="protein sequence ID" value="GIY45785.1"/>
    <property type="molecule type" value="Genomic_DNA"/>
</dbReference>
<sequence length="111" mass="12558">MGGTVTTSVNSGGFQTKTASANSTPTATSIWLNSTAFMLQSRQKYHNVITTTNRDNVRPHVERRVVECIANKGWKLLPHPPYSPTEVHTDYYVNWSLKNWQAKKVCDNFDN</sequence>